<dbReference type="PANTHER" id="PTHR43861">
    <property type="entry name" value="TRANS-ACONITATE 2-METHYLTRANSFERASE-RELATED"/>
    <property type="match status" value="1"/>
</dbReference>
<dbReference type="RefSeq" id="WP_057027293.1">
    <property type="nucleotide sequence ID" value="NZ_LJYF01000016.1"/>
</dbReference>
<keyword evidence="6 7" id="KW-0808">Transferase</keyword>
<evidence type="ECO:0000313" key="8">
    <source>
        <dbReference type="Proteomes" id="UP000051380"/>
    </source>
</evidence>
<keyword evidence="4" id="KW-0536">Nodulation</keyword>
<dbReference type="CDD" id="cd02440">
    <property type="entry name" value="AdoMet_MTases"/>
    <property type="match status" value="1"/>
</dbReference>
<dbReference type="PIRSF" id="PIRSF009310">
    <property type="entry name" value="NodS"/>
    <property type="match status" value="1"/>
</dbReference>
<gene>
    <name evidence="7" type="ORF">AOQ72_16355</name>
</gene>
<evidence type="ECO:0000256" key="6">
    <source>
        <dbReference type="ARBA" id="ARBA00022679"/>
    </source>
</evidence>
<evidence type="ECO:0000313" key="7">
    <source>
        <dbReference type="EMBL" id="KRP98882.1"/>
    </source>
</evidence>
<evidence type="ECO:0000256" key="4">
    <source>
        <dbReference type="ARBA" id="ARBA00022458"/>
    </source>
</evidence>
<dbReference type="InterPro" id="IPR020944">
    <property type="entry name" value="NodS"/>
</dbReference>
<evidence type="ECO:0000256" key="1">
    <source>
        <dbReference type="ARBA" id="ARBA00002707"/>
    </source>
</evidence>
<reference evidence="7 8" key="1">
    <citation type="submission" date="2015-09" db="EMBL/GenBank/DDBJ databases">
        <title>Draft Genome Sequence of the Strain BR 3267 (Bradyrhizobium yuanmingense) recommended as inoculant for cowpea in Brazil.</title>
        <authorList>
            <person name="Simoes-Araujo J.L."/>
            <person name="Zilli J.E."/>
        </authorList>
    </citation>
    <scope>NUCLEOTIDE SEQUENCE [LARGE SCALE GENOMIC DNA]</scope>
    <source>
        <strain evidence="7 8">BR3267</strain>
    </source>
</reference>
<dbReference type="GO" id="GO:0009312">
    <property type="term" value="P:oligosaccharide biosynthetic process"/>
    <property type="evidence" value="ECO:0007669"/>
    <property type="project" value="InterPro"/>
</dbReference>
<comment type="similarity">
    <text evidence="2">Belongs to the NodS family.</text>
</comment>
<dbReference type="GO" id="GO:0008757">
    <property type="term" value="F:S-adenosylmethionine-dependent methyltransferase activity"/>
    <property type="evidence" value="ECO:0007669"/>
    <property type="project" value="InterPro"/>
</dbReference>
<dbReference type="InterPro" id="IPR029063">
    <property type="entry name" value="SAM-dependent_MTases_sf"/>
</dbReference>
<dbReference type="Pfam" id="PF05401">
    <property type="entry name" value="NodS"/>
    <property type="match status" value="1"/>
</dbReference>
<keyword evidence="5 7" id="KW-0489">Methyltransferase</keyword>
<dbReference type="InterPro" id="IPR008715">
    <property type="entry name" value="SAM-MeTfrase_NodS-like"/>
</dbReference>
<dbReference type="SUPFAM" id="SSF53335">
    <property type="entry name" value="S-adenosyl-L-methionine-dependent methyltransferases"/>
    <property type="match status" value="1"/>
</dbReference>
<name>A0A0R3CMN0_9BRAD</name>
<dbReference type="Proteomes" id="UP000051380">
    <property type="component" value="Unassembled WGS sequence"/>
</dbReference>
<dbReference type="NCBIfam" id="NF041650">
    <property type="entry name" value="nod_mtase_NodS"/>
    <property type="match status" value="1"/>
</dbReference>
<proteinExistence type="inferred from homology"/>
<evidence type="ECO:0000256" key="2">
    <source>
        <dbReference type="ARBA" id="ARBA00009103"/>
    </source>
</evidence>
<accession>A0A0R3CMN0</accession>
<comment type="function">
    <text evidence="1">SAM-utilizing methyltransferase involved in nod factor synthesis.</text>
</comment>
<sequence>MTLDANHQLLERELAVDDPWRLDNSSFEQERYALMLQMSRCSGDAGFALEVGCAAGAFTEMLAPLCERLTVVDVMPQAIERARLRTRKWSHINWVTCDIQRFSTTEQFDLIVVAEVLYYLKDVGEMHAAIRNLVSMLAPRGTLIFGSARDQLCQRWGHAAGAETVIALFVESLSEIERRHCRTGSANEDCLIVRFRKPGGSSEQPNFGH</sequence>
<evidence type="ECO:0000256" key="3">
    <source>
        <dbReference type="ARBA" id="ARBA00014643"/>
    </source>
</evidence>
<dbReference type="STRING" id="108015.GA0061099_10149"/>
<comment type="caution">
    <text evidence="7">The sequence shown here is derived from an EMBL/GenBank/DDBJ whole genome shotgun (WGS) entry which is preliminary data.</text>
</comment>
<dbReference type="GO" id="GO:0032259">
    <property type="term" value="P:methylation"/>
    <property type="evidence" value="ECO:0007669"/>
    <property type="project" value="UniProtKB-KW"/>
</dbReference>
<dbReference type="EMBL" id="LJYF01000016">
    <property type="protein sequence ID" value="KRP98882.1"/>
    <property type="molecule type" value="Genomic_DNA"/>
</dbReference>
<dbReference type="OrthoDB" id="116799at2"/>
<protein>
    <recommendedName>
        <fullName evidence="3">Nodulation protein S</fullName>
    </recommendedName>
</protein>
<organism evidence="7 8">
    <name type="scientific">Bradyrhizobium yuanmingense</name>
    <dbReference type="NCBI Taxonomy" id="108015"/>
    <lineage>
        <taxon>Bacteria</taxon>
        <taxon>Pseudomonadati</taxon>
        <taxon>Pseudomonadota</taxon>
        <taxon>Alphaproteobacteria</taxon>
        <taxon>Hyphomicrobiales</taxon>
        <taxon>Nitrobacteraceae</taxon>
        <taxon>Bradyrhizobium</taxon>
    </lineage>
</organism>
<dbReference type="AlphaFoldDB" id="A0A0R3CMN0"/>
<evidence type="ECO:0000256" key="5">
    <source>
        <dbReference type="ARBA" id="ARBA00022603"/>
    </source>
</evidence>
<dbReference type="Gene3D" id="3.40.50.150">
    <property type="entry name" value="Vaccinia Virus protein VP39"/>
    <property type="match status" value="1"/>
</dbReference>